<feature type="transmembrane region" description="Helical" evidence="1">
    <location>
        <begin position="7"/>
        <end position="26"/>
    </location>
</feature>
<evidence type="ECO:0000313" key="2">
    <source>
        <dbReference type="EMBL" id="TWT73808.1"/>
    </source>
</evidence>
<evidence type="ECO:0000313" key="3">
    <source>
        <dbReference type="Proteomes" id="UP000318478"/>
    </source>
</evidence>
<reference evidence="2 3" key="1">
    <citation type="submission" date="2019-02" db="EMBL/GenBank/DDBJ databases">
        <title>Deep-cultivation of Planctomycetes and their phenomic and genomic characterization uncovers novel biology.</title>
        <authorList>
            <person name="Wiegand S."/>
            <person name="Jogler M."/>
            <person name="Boedeker C."/>
            <person name="Pinto D."/>
            <person name="Vollmers J."/>
            <person name="Rivas-Marin E."/>
            <person name="Kohn T."/>
            <person name="Peeters S.H."/>
            <person name="Heuer A."/>
            <person name="Rast P."/>
            <person name="Oberbeckmann S."/>
            <person name="Bunk B."/>
            <person name="Jeske O."/>
            <person name="Meyerdierks A."/>
            <person name="Storesund J.E."/>
            <person name="Kallscheuer N."/>
            <person name="Luecker S."/>
            <person name="Lage O.M."/>
            <person name="Pohl T."/>
            <person name="Merkel B.J."/>
            <person name="Hornburger P."/>
            <person name="Mueller R.-W."/>
            <person name="Bruemmer F."/>
            <person name="Labrenz M."/>
            <person name="Spormann A.M."/>
            <person name="Op Den Camp H."/>
            <person name="Overmann J."/>
            <person name="Amann R."/>
            <person name="Jetten M.S.M."/>
            <person name="Mascher T."/>
            <person name="Medema M.H."/>
            <person name="Devos D.P."/>
            <person name="Kaster A.-K."/>
            <person name="Ovreas L."/>
            <person name="Rohde M."/>
            <person name="Galperin M.Y."/>
            <person name="Jogler C."/>
        </authorList>
    </citation>
    <scope>NUCLEOTIDE SEQUENCE [LARGE SCALE GENOMIC DNA]</scope>
    <source>
        <strain evidence="2 3">Pla123a</strain>
    </source>
</reference>
<gene>
    <name evidence="2" type="ORF">Pla123a_37020</name>
</gene>
<dbReference type="OrthoDB" id="303070at2"/>
<accession>A0A5C5YFK5</accession>
<feature type="transmembrane region" description="Helical" evidence="1">
    <location>
        <begin position="32"/>
        <end position="52"/>
    </location>
</feature>
<evidence type="ECO:0008006" key="4">
    <source>
        <dbReference type="Google" id="ProtNLM"/>
    </source>
</evidence>
<evidence type="ECO:0000256" key="1">
    <source>
        <dbReference type="SAM" id="Phobius"/>
    </source>
</evidence>
<comment type="caution">
    <text evidence="2">The sequence shown here is derived from an EMBL/GenBank/DDBJ whole genome shotgun (WGS) entry which is preliminary data.</text>
</comment>
<name>A0A5C5YFK5_9BACT</name>
<sequence>MQFSLKEFLAIAGVVSVGTASLLYASSLVSGLWLAVVGALLMGAAIHSALLAGARRASAVGFLVAALVYTSALLTQSYDRNGYPVNREFEPWAGRFPTTIAMQRPYQGATFSRSYYTDENGNRYSQVPAGATVDDGFGGGGFAFGAAPPAPGALKVKQVSAPPMQQFMEVAHCLWTLLFGYVGGKYAVWLYTAATPPRSRPTPDPADLNQGI</sequence>
<keyword evidence="1" id="KW-0812">Transmembrane</keyword>
<keyword evidence="1" id="KW-1133">Transmembrane helix</keyword>
<dbReference type="AlphaFoldDB" id="A0A5C5YFK5"/>
<keyword evidence="1" id="KW-0472">Membrane</keyword>
<keyword evidence="3" id="KW-1185">Reference proteome</keyword>
<feature type="transmembrane region" description="Helical" evidence="1">
    <location>
        <begin position="59"/>
        <end position="78"/>
    </location>
</feature>
<organism evidence="2 3">
    <name type="scientific">Posidoniimonas polymericola</name>
    <dbReference type="NCBI Taxonomy" id="2528002"/>
    <lineage>
        <taxon>Bacteria</taxon>
        <taxon>Pseudomonadati</taxon>
        <taxon>Planctomycetota</taxon>
        <taxon>Planctomycetia</taxon>
        <taxon>Pirellulales</taxon>
        <taxon>Lacipirellulaceae</taxon>
        <taxon>Posidoniimonas</taxon>
    </lineage>
</organism>
<dbReference type="EMBL" id="SJPO01000009">
    <property type="protein sequence ID" value="TWT73808.1"/>
    <property type="molecule type" value="Genomic_DNA"/>
</dbReference>
<protein>
    <recommendedName>
        <fullName evidence="4">Transmembrane protein</fullName>
    </recommendedName>
</protein>
<proteinExistence type="predicted"/>
<dbReference type="Proteomes" id="UP000318478">
    <property type="component" value="Unassembled WGS sequence"/>
</dbReference>
<dbReference type="RefSeq" id="WP_146589632.1">
    <property type="nucleotide sequence ID" value="NZ_SJPO01000009.1"/>
</dbReference>